<evidence type="ECO:0000256" key="3">
    <source>
        <dbReference type="ARBA" id="ARBA00022692"/>
    </source>
</evidence>
<evidence type="ECO:0000256" key="4">
    <source>
        <dbReference type="ARBA" id="ARBA00022989"/>
    </source>
</evidence>
<feature type="transmembrane region" description="Helical" evidence="6">
    <location>
        <begin position="12"/>
        <end position="32"/>
    </location>
</feature>
<keyword evidence="2" id="KW-1003">Cell membrane</keyword>
<feature type="transmembrane region" description="Helical" evidence="6">
    <location>
        <begin position="110"/>
        <end position="133"/>
    </location>
</feature>
<dbReference type="PANTHER" id="PTHR30250">
    <property type="entry name" value="PST FAMILY PREDICTED COLANIC ACID TRANSPORTER"/>
    <property type="match status" value="1"/>
</dbReference>
<protein>
    <submittedName>
        <fullName evidence="7">Polysaccharide biosynthesis protein</fullName>
    </submittedName>
</protein>
<keyword evidence="5 6" id="KW-0472">Membrane</keyword>
<feature type="transmembrane region" description="Helical" evidence="6">
    <location>
        <begin position="284"/>
        <end position="302"/>
    </location>
</feature>
<organism evidence="7">
    <name type="scientific">Vibrio parahaemolyticus</name>
    <dbReference type="NCBI Taxonomy" id="670"/>
    <lineage>
        <taxon>Bacteria</taxon>
        <taxon>Pseudomonadati</taxon>
        <taxon>Pseudomonadota</taxon>
        <taxon>Gammaproteobacteria</taxon>
        <taxon>Vibrionales</taxon>
        <taxon>Vibrionaceae</taxon>
        <taxon>Vibrio</taxon>
    </lineage>
</organism>
<dbReference type="Pfam" id="PF13440">
    <property type="entry name" value="Polysacc_synt_3"/>
    <property type="match status" value="1"/>
</dbReference>
<dbReference type="InterPro" id="IPR050833">
    <property type="entry name" value="Poly_Biosynth_Transport"/>
</dbReference>
<name>A0A5P4S6Y9_VIBPH</name>
<feature type="transmembrane region" description="Helical" evidence="6">
    <location>
        <begin position="74"/>
        <end position="95"/>
    </location>
</feature>
<keyword evidence="4 6" id="KW-1133">Transmembrane helix</keyword>
<dbReference type="GO" id="GO:0005886">
    <property type="term" value="C:plasma membrane"/>
    <property type="evidence" value="ECO:0007669"/>
    <property type="project" value="UniProtKB-SubCell"/>
</dbReference>
<feature type="transmembrane region" description="Helical" evidence="6">
    <location>
        <begin position="314"/>
        <end position="334"/>
    </location>
</feature>
<evidence type="ECO:0000256" key="6">
    <source>
        <dbReference type="SAM" id="Phobius"/>
    </source>
</evidence>
<keyword evidence="3 6" id="KW-0812">Transmembrane</keyword>
<reference evidence="7" key="1">
    <citation type="journal article" date="2019" name="Int. J. Food Microbiol.">
        <title>Developing a novel molecular serotyping system based on capsular polysaccharide synthesis gene clusters of Vibrio parahaemolyticus.</title>
        <authorList>
            <person name="Pang Y."/>
            <person name="Guo X."/>
            <person name="Tian X."/>
            <person name="Liu F."/>
            <person name="Wang L."/>
            <person name="Wu J."/>
            <person name="Zhang S."/>
            <person name="Li S."/>
            <person name="Liu B."/>
        </authorList>
    </citation>
    <scope>NUCLEOTIDE SEQUENCE</scope>
    <source>
        <strain evidence="7">G3565</strain>
    </source>
</reference>
<feature type="transmembrane region" description="Helical" evidence="6">
    <location>
        <begin position="374"/>
        <end position="392"/>
    </location>
</feature>
<sequence>MALIDNLKWSSIGVVFRYILQILSIVILTRWLNPEDFGLLASILIVTSIVTVLAQGGAVQIIGTSNDDTIKINFITCAILSIFISTIMIFILFVFKFEITKFLHVSDVDIYLVLISTIIFRSSSSFLEGLSVYYGYFKEQAKIETASYFIGYFITSVSLVYLGFGIYGIAIGTAIQPIISVCLYQRMLSPKIKLIVKDSQIKPMVVFKRAKYIIVSQLASNFISQVDNLIVNKYFGLKDLGFYTRSYQMMVIPCNFFGQVINKVFLNYFSNSNLGNSNLIRKSIILSFFFSIFVKLFLLLFGNYLVTLLFGSDWLPITSLIIVLSASIFPRLIYKVAEPILISSGNEKHLTIYVVTYAVSLLFFIFTFMSDNVMSIALSISLSTWLYSLLCFRKVVEIHKIRCLKIYLIVILSMLSDLCIFIKFY</sequence>
<evidence type="ECO:0000313" key="7">
    <source>
        <dbReference type="EMBL" id="QFC18179.1"/>
    </source>
</evidence>
<evidence type="ECO:0000256" key="1">
    <source>
        <dbReference type="ARBA" id="ARBA00004651"/>
    </source>
</evidence>
<dbReference type="EMBL" id="MK482088">
    <property type="protein sequence ID" value="QFC18179.1"/>
    <property type="molecule type" value="Genomic_DNA"/>
</dbReference>
<proteinExistence type="predicted"/>
<gene>
    <name evidence="7" type="primary">wzx</name>
</gene>
<evidence type="ECO:0000256" key="5">
    <source>
        <dbReference type="ARBA" id="ARBA00023136"/>
    </source>
</evidence>
<comment type="subcellular location">
    <subcellularLocation>
        <location evidence="1">Cell membrane</location>
        <topology evidence="1">Multi-pass membrane protein</topology>
    </subcellularLocation>
</comment>
<feature type="transmembrane region" description="Helical" evidence="6">
    <location>
        <begin position="404"/>
        <end position="424"/>
    </location>
</feature>
<evidence type="ECO:0000256" key="2">
    <source>
        <dbReference type="ARBA" id="ARBA00022475"/>
    </source>
</evidence>
<dbReference type="AlphaFoldDB" id="A0A5P4S6Y9"/>
<feature type="transmembrane region" description="Helical" evidence="6">
    <location>
        <begin position="350"/>
        <end position="368"/>
    </location>
</feature>
<accession>A0A5P4S6Y9</accession>
<feature type="transmembrane region" description="Helical" evidence="6">
    <location>
        <begin position="145"/>
        <end position="161"/>
    </location>
</feature>
<feature type="transmembrane region" description="Helical" evidence="6">
    <location>
        <begin position="38"/>
        <end position="62"/>
    </location>
</feature>
<dbReference type="PANTHER" id="PTHR30250:SF11">
    <property type="entry name" value="O-ANTIGEN TRANSPORTER-RELATED"/>
    <property type="match status" value="1"/>
</dbReference>